<feature type="domain" description="L,D-TPase catalytic" evidence="9">
    <location>
        <begin position="77"/>
        <end position="186"/>
    </location>
</feature>
<dbReference type="PANTHER" id="PTHR30582">
    <property type="entry name" value="L,D-TRANSPEPTIDASE"/>
    <property type="match status" value="1"/>
</dbReference>
<evidence type="ECO:0000256" key="7">
    <source>
        <dbReference type="PROSITE-ProRule" id="PRU01373"/>
    </source>
</evidence>
<dbReference type="UniPathway" id="UPA00219"/>
<evidence type="ECO:0000256" key="3">
    <source>
        <dbReference type="ARBA" id="ARBA00022679"/>
    </source>
</evidence>
<protein>
    <submittedName>
        <fullName evidence="10">L,D-transpeptidase</fullName>
    </submittedName>
</protein>
<dbReference type="GO" id="GO:0008360">
    <property type="term" value="P:regulation of cell shape"/>
    <property type="evidence" value="ECO:0007669"/>
    <property type="project" value="UniProtKB-UniRule"/>
</dbReference>
<dbReference type="NCBIfam" id="NF004785">
    <property type="entry name" value="PRK06132.1-2"/>
    <property type="match status" value="1"/>
</dbReference>
<dbReference type="EMBL" id="NSLI01000004">
    <property type="protein sequence ID" value="PAX06962.1"/>
    <property type="molecule type" value="Genomic_DNA"/>
</dbReference>
<feature type="active site" description="Nucleophile" evidence="7">
    <location>
        <position position="162"/>
    </location>
</feature>
<comment type="caution">
    <text evidence="10">The sequence shown here is derived from an EMBL/GenBank/DDBJ whole genome shotgun (WGS) entry which is preliminary data.</text>
</comment>
<comment type="pathway">
    <text evidence="1 7">Cell wall biogenesis; peptidoglycan biosynthesis.</text>
</comment>
<dbReference type="Pfam" id="PF03734">
    <property type="entry name" value="YkuD"/>
    <property type="match status" value="1"/>
</dbReference>
<dbReference type="GO" id="GO:0016740">
    <property type="term" value="F:transferase activity"/>
    <property type="evidence" value="ECO:0007669"/>
    <property type="project" value="UniProtKB-KW"/>
</dbReference>
<dbReference type="AlphaFoldDB" id="A0A2A2SCQ9"/>
<dbReference type="PROSITE" id="PS52029">
    <property type="entry name" value="LD_TPASE"/>
    <property type="match status" value="1"/>
</dbReference>
<sequence>MLLALPASLAAPASTPERAADPAPAPAVTIQAAPPAAEPVREPAAPAVPPAAAAPLAPGEFRWDADADAAPAADGPVLLAVSLPDQKLYAYRGAKLFAVSTVSTGKRGHATPTGAFPILEKRREHYSNLYNNAPMPFMQRLTWDGVALHAGKLPGYPASHGCVRLPHAFAERLFAVTRRGGMVVVTDRPIAELAARDARFRAAGATLPARVG</sequence>
<dbReference type="InterPro" id="IPR005490">
    <property type="entry name" value="LD_TPept_cat_dom"/>
</dbReference>
<dbReference type="Proteomes" id="UP000218151">
    <property type="component" value="Unassembled WGS sequence"/>
</dbReference>
<evidence type="ECO:0000313" key="11">
    <source>
        <dbReference type="Proteomes" id="UP000218151"/>
    </source>
</evidence>
<keyword evidence="11" id="KW-1185">Reference proteome</keyword>
<organism evidence="10 11">
    <name type="scientific">Sphingomonas lenta</name>
    <dbReference type="NCBI Taxonomy" id="1141887"/>
    <lineage>
        <taxon>Bacteria</taxon>
        <taxon>Pseudomonadati</taxon>
        <taxon>Pseudomonadota</taxon>
        <taxon>Alphaproteobacteria</taxon>
        <taxon>Sphingomonadales</taxon>
        <taxon>Sphingomonadaceae</taxon>
        <taxon>Sphingomonas</taxon>
    </lineage>
</organism>
<dbReference type="Gene3D" id="2.40.440.10">
    <property type="entry name" value="L,D-transpeptidase catalytic domain-like"/>
    <property type="match status" value="1"/>
</dbReference>
<dbReference type="CDD" id="cd16913">
    <property type="entry name" value="YkuD_like"/>
    <property type="match status" value="1"/>
</dbReference>
<evidence type="ECO:0000256" key="5">
    <source>
        <dbReference type="ARBA" id="ARBA00022984"/>
    </source>
</evidence>
<name>A0A2A2SCQ9_9SPHN</name>
<keyword evidence="3" id="KW-0808">Transferase</keyword>
<proteinExistence type="inferred from homology"/>
<evidence type="ECO:0000259" key="9">
    <source>
        <dbReference type="PROSITE" id="PS52029"/>
    </source>
</evidence>
<dbReference type="GO" id="GO:0071972">
    <property type="term" value="F:peptidoglycan L,D-transpeptidase activity"/>
    <property type="evidence" value="ECO:0007669"/>
    <property type="project" value="TreeGrafter"/>
</dbReference>
<keyword evidence="6 7" id="KW-0961">Cell wall biogenesis/degradation</keyword>
<accession>A0A2A2SCQ9</accession>
<evidence type="ECO:0000256" key="1">
    <source>
        <dbReference type="ARBA" id="ARBA00004752"/>
    </source>
</evidence>
<comment type="similarity">
    <text evidence="2">Belongs to the YkuD family.</text>
</comment>
<dbReference type="SUPFAM" id="SSF141523">
    <property type="entry name" value="L,D-transpeptidase catalytic domain-like"/>
    <property type="match status" value="1"/>
</dbReference>
<reference evidence="11" key="1">
    <citation type="submission" date="2017-09" db="EMBL/GenBank/DDBJ databases">
        <authorList>
            <person name="Feng G."/>
            <person name="Zhu H."/>
        </authorList>
    </citation>
    <scope>NUCLEOTIDE SEQUENCE [LARGE SCALE GENOMIC DNA]</scope>
    <source>
        <strain evidence="11">1PNM-20</strain>
    </source>
</reference>
<dbReference type="GO" id="GO:0071555">
    <property type="term" value="P:cell wall organization"/>
    <property type="evidence" value="ECO:0007669"/>
    <property type="project" value="UniProtKB-UniRule"/>
</dbReference>
<evidence type="ECO:0000313" key="10">
    <source>
        <dbReference type="EMBL" id="PAX06962.1"/>
    </source>
</evidence>
<gene>
    <name evidence="10" type="ORF">CKY28_12905</name>
</gene>
<feature type="compositionally biased region" description="Low complexity" evidence="8">
    <location>
        <begin position="42"/>
        <end position="52"/>
    </location>
</feature>
<feature type="active site" description="Proton donor/acceptor" evidence="7">
    <location>
        <position position="149"/>
    </location>
</feature>
<dbReference type="InterPro" id="IPR050979">
    <property type="entry name" value="LD-transpeptidase"/>
</dbReference>
<evidence type="ECO:0000256" key="2">
    <source>
        <dbReference type="ARBA" id="ARBA00005992"/>
    </source>
</evidence>
<dbReference type="GO" id="GO:0005576">
    <property type="term" value="C:extracellular region"/>
    <property type="evidence" value="ECO:0007669"/>
    <property type="project" value="TreeGrafter"/>
</dbReference>
<evidence type="ECO:0000256" key="4">
    <source>
        <dbReference type="ARBA" id="ARBA00022960"/>
    </source>
</evidence>
<evidence type="ECO:0000256" key="6">
    <source>
        <dbReference type="ARBA" id="ARBA00023316"/>
    </source>
</evidence>
<keyword evidence="5 7" id="KW-0573">Peptidoglycan synthesis</keyword>
<dbReference type="OrthoDB" id="463216at2"/>
<dbReference type="PANTHER" id="PTHR30582:SF2">
    <property type="entry name" value="L,D-TRANSPEPTIDASE YCIB-RELATED"/>
    <property type="match status" value="1"/>
</dbReference>
<feature type="region of interest" description="Disordered" evidence="8">
    <location>
        <begin position="33"/>
        <end position="52"/>
    </location>
</feature>
<dbReference type="InterPro" id="IPR038063">
    <property type="entry name" value="Transpep_catalytic_dom"/>
</dbReference>
<evidence type="ECO:0000256" key="8">
    <source>
        <dbReference type="SAM" id="MobiDB-lite"/>
    </source>
</evidence>
<dbReference type="GO" id="GO:0018104">
    <property type="term" value="P:peptidoglycan-protein cross-linking"/>
    <property type="evidence" value="ECO:0007669"/>
    <property type="project" value="TreeGrafter"/>
</dbReference>
<keyword evidence="4 7" id="KW-0133">Cell shape</keyword>